<evidence type="ECO:0000313" key="2">
    <source>
        <dbReference type="Proteomes" id="UP000267250"/>
    </source>
</evidence>
<dbReference type="Gene3D" id="3.40.50.10320">
    <property type="entry name" value="LmbE-like"/>
    <property type="match status" value="1"/>
</dbReference>
<dbReference type="InterPro" id="IPR024078">
    <property type="entry name" value="LmbE-like_dom_sf"/>
</dbReference>
<protein>
    <recommendedName>
        <fullName evidence="3">GlcNAc-PI de-N-acetylase</fullName>
    </recommendedName>
</protein>
<organism evidence="1 2">
    <name type="scientific">Anoxybacter fermentans</name>
    <dbReference type="NCBI Taxonomy" id="1323375"/>
    <lineage>
        <taxon>Bacteria</taxon>
        <taxon>Bacillati</taxon>
        <taxon>Bacillota</taxon>
        <taxon>Clostridia</taxon>
        <taxon>Halanaerobiales</taxon>
        <taxon>Anoxybacter</taxon>
    </lineage>
</organism>
<dbReference type="InterPro" id="IPR003737">
    <property type="entry name" value="GlcNAc_PI_deacetylase-related"/>
</dbReference>
<reference evidence="1 2" key="1">
    <citation type="submission" date="2016-07" db="EMBL/GenBank/DDBJ databases">
        <title>Genome and transcriptome analysis of iron-reducing fermentative bacteria Anoxybacter fermentans.</title>
        <authorList>
            <person name="Zeng X."/>
            <person name="Shao Z."/>
        </authorList>
    </citation>
    <scope>NUCLEOTIDE SEQUENCE [LARGE SCALE GENOMIC DNA]</scope>
    <source>
        <strain evidence="1 2">DY22613</strain>
    </source>
</reference>
<sequence>MNEAISFKKIKIEQQPCIAFILAHPDDESFIPSGTIAKYSHQGIKVIYICATRGEKGHDGNIKGQIPPDELKIIRINELERACKILGINDLYVLDYPDGHLNELNPSEPIYRLVTFLRREKPDIIITFDPTGISNHKDHITVHKWVTHAYYLCNNPFYKTERQEIYTPVKLYYLTVPSHHLISITNSKEQKRYIDNKITTIINVTDYLEEKKKAIRCHQTQCFNIQRVFKFAGGMDELDDHEYYILAHCNIPGYAYEVMENDLLDGIC</sequence>
<gene>
    <name evidence="1" type="ORF">BBF96_05000</name>
</gene>
<dbReference type="Proteomes" id="UP000267250">
    <property type="component" value="Chromosome"/>
</dbReference>
<accession>A0A3Q9HPS2</accession>
<dbReference type="EMBL" id="CP016379">
    <property type="protein sequence ID" value="AZR72805.1"/>
    <property type="molecule type" value="Genomic_DNA"/>
</dbReference>
<dbReference type="KEGG" id="aft:BBF96_05000"/>
<evidence type="ECO:0008006" key="3">
    <source>
        <dbReference type="Google" id="ProtNLM"/>
    </source>
</evidence>
<name>A0A3Q9HPS2_9FIRM</name>
<keyword evidence="2" id="KW-1185">Reference proteome</keyword>
<dbReference type="Pfam" id="PF02585">
    <property type="entry name" value="PIG-L"/>
    <property type="match status" value="1"/>
</dbReference>
<dbReference type="RefSeq" id="WP_164730909.1">
    <property type="nucleotide sequence ID" value="NZ_CP016379.1"/>
</dbReference>
<dbReference type="GO" id="GO:0016811">
    <property type="term" value="F:hydrolase activity, acting on carbon-nitrogen (but not peptide) bonds, in linear amides"/>
    <property type="evidence" value="ECO:0007669"/>
    <property type="project" value="TreeGrafter"/>
</dbReference>
<dbReference type="AlphaFoldDB" id="A0A3Q9HPS2"/>
<proteinExistence type="predicted"/>
<evidence type="ECO:0000313" key="1">
    <source>
        <dbReference type="EMBL" id="AZR72805.1"/>
    </source>
</evidence>
<dbReference type="PANTHER" id="PTHR12993:SF11">
    <property type="entry name" value="N-ACETYLGLUCOSAMINYL-PHOSPHATIDYLINOSITOL DE-N-ACETYLASE"/>
    <property type="match status" value="1"/>
</dbReference>
<dbReference type="PANTHER" id="PTHR12993">
    <property type="entry name" value="N-ACETYLGLUCOSAMINYL-PHOSPHATIDYLINOSITOL DE-N-ACETYLASE-RELATED"/>
    <property type="match status" value="1"/>
</dbReference>
<dbReference type="SUPFAM" id="SSF102588">
    <property type="entry name" value="LmbE-like"/>
    <property type="match status" value="1"/>
</dbReference>